<dbReference type="Proteomes" id="UP000033519">
    <property type="component" value="Unassembled WGS sequence"/>
</dbReference>
<dbReference type="InterPro" id="IPR011890">
    <property type="entry name" value="SMC_prok"/>
</dbReference>
<comment type="function">
    <text evidence="7">Required for chromosome condensation and partitioning.</text>
</comment>
<protein>
    <recommendedName>
        <fullName evidence="7">Chromosome partition protein Smc</fullName>
    </recommendedName>
</protein>
<dbReference type="EMBL" id="FOMB01000019">
    <property type="protein sequence ID" value="SFD06868.1"/>
    <property type="molecule type" value="Genomic_DNA"/>
</dbReference>
<evidence type="ECO:0000256" key="2">
    <source>
        <dbReference type="ARBA" id="ARBA00022490"/>
    </source>
</evidence>
<keyword evidence="4 7" id="KW-0067">ATP-binding</keyword>
<evidence type="ECO:0000256" key="5">
    <source>
        <dbReference type="ARBA" id="ARBA00023054"/>
    </source>
</evidence>
<keyword evidence="2 7" id="KW-0963">Cytoplasm</keyword>
<dbReference type="InterPro" id="IPR027417">
    <property type="entry name" value="P-loop_NTPase"/>
</dbReference>
<dbReference type="GO" id="GO:0005524">
    <property type="term" value="F:ATP binding"/>
    <property type="evidence" value="ECO:0007669"/>
    <property type="project" value="UniProtKB-UniRule"/>
</dbReference>
<reference evidence="10 12" key="2">
    <citation type="submission" date="2016-10" db="EMBL/GenBank/DDBJ databases">
        <authorList>
            <person name="de Groot N.N."/>
        </authorList>
    </citation>
    <scope>NUCLEOTIDE SEQUENCE [LARGE SCALE GENOMIC DNA]</scope>
    <source>
        <strain evidence="10 12">CGMCC 1.10210</strain>
    </source>
</reference>
<evidence type="ECO:0000256" key="4">
    <source>
        <dbReference type="ARBA" id="ARBA00022840"/>
    </source>
</evidence>
<dbReference type="AlphaFoldDB" id="A0A0F5PXC7"/>
<dbReference type="Pfam" id="PF02463">
    <property type="entry name" value="SMC_N"/>
    <property type="match status" value="1"/>
</dbReference>
<dbReference type="GO" id="GO:0006260">
    <property type="term" value="P:DNA replication"/>
    <property type="evidence" value="ECO:0007669"/>
    <property type="project" value="UniProtKB-UniRule"/>
</dbReference>
<gene>
    <name evidence="7" type="primary">smc</name>
    <name evidence="10" type="ORF">SAMN04488059_11977</name>
    <name evidence="9" type="ORF">WH91_13620</name>
</gene>
<evidence type="ECO:0000256" key="7">
    <source>
        <dbReference type="HAMAP-Rule" id="MF_01894"/>
    </source>
</evidence>
<dbReference type="PANTHER" id="PTHR43977">
    <property type="entry name" value="STRUCTURAL MAINTENANCE OF CHROMOSOMES PROTEIN 3"/>
    <property type="match status" value="1"/>
</dbReference>
<evidence type="ECO:0000256" key="6">
    <source>
        <dbReference type="ARBA" id="ARBA00023125"/>
    </source>
</evidence>
<dbReference type="OrthoDB" id="9808768at2"/>
<dbReference type="GO" id="GO:0016887">
    <property type="term" value="F:ATP hydrolysis activity"/>
    <property type="evidence" value="ECO:0007669"/>
    <property type="project" value="InterPro"/>
</dbReference>
<dbReference type="SUPFAM" id="SSF52540">
    <property type="entry name" value="P-loop containing nucleoside triphosphate hydrolases"/>
    <property type="match status" value="1"/>
</dbReference>
<dbReference type="GO" id="GO:0007062">
    <property type="term" value="P:sister chromatid cohesion"/>
    <property type="evidence" value="ECO:0007669"/>
    <property type="project" value="InterPro"/>
</dbReference>
<evidence type="ECO:0000313" key="12">
    <source>
        <dbReference type="Proteomes" id="UP000182258"/>
    </source>
</evidence>
<feature type="coiled-coil region" evidence="7">
    <location>
        <begin position="300"/>
        <end position="432"/>
    </location>
</feature>
<dbReference type="NCBIfam" id="TIGR02168">
    <property type="entry name" value="SMC_prok_B"/>
    <property type="match status" value="1"/>
</dbReference>
<proteinExistence type="inferred from homology"/>
<dbReference type="PATRIC" id="fig|728005.3.peg.891"/>
<dbReference type="EMBL" id="LAPV01000133">
    <property type="protein sequence ID" value="KKC32489.1"/>
    <property type="molecule type" value="Genomic_DNA"/>
</dbReference>
<evidence type="ECO:0000256" key="1">
    <source>
        <dbReference type="ARBA" id="ARBA00004496"/>
    </source>
</evidence>
<dbReference type="GO" id="GO:0007059">
    <property type="term" value="P:chromosome segregation"/>
    <property type="evidence" value="ECO:0007669"/>
    <property type="project" value="UniProtKB-UniRule"/>
</dbReference>
<sequence length="1151" mass="125689">MKFSRLRLHGFKSFSDEMTLVMEPGLTGIVGPNGCGKSNLVEAMRWVMGESSYKAMRASGMDDVIFSGSGTRPARNSAEVTLVLDNSDRTAPAALNNADVLEVTRRIERESGSVYRVNGKEVRARDVQLLFADASTGAHSPAMVRQGQIGELISAKPTARRALLEEAAGISGLHSRRHEAELRLRGAESNLERVDDIIAQVDTQLETLKRQARLATRYRSLSGDIRRAEATLYHIRWVAARFAEKETEAQQGVSVRALADATHLEFEAQKKLETADAALQPLRDREAVTGAVLQRYTILSEQLAEESRRAGQRRAELEDRIRQLIADGERERELVAEAETTLEAYVEEQEHLADEGEAAQGEFDRARSEADTAREAVDAAETEARTASDALAQVRARRAQATRSSEDAAARIHRLTQQIAEVEQEARTVTDRLDADETLSLRRAALETAQVMTAEAESTALFAEETALAAQDKLDATRPRLAEIEAALNRLEAEASTLGKMLNVGASLWPAIVDQLKVTPGYETALGAALGDDLEASSDAGAPLHWSVPVDHTDDAALPQAAEPLSRYVTGSPLLKRRLDQIGLIHAVDGPGLMHALKPGQRLVTLDGALWRWDGFIAAADAPSAAAQRLAQRNRLAELDEEIGRSKGERNGWKRDVEALSAALDAARQSERGARDAWRAAQHSIGSAQSEVDKAQRAIGDLTTRQSALEEARARLATSLAEADAARTEAERALAEAGTEDDAALVAESKQLVLTTARDRADQARLKLGNFETSARMRDSRLAQLARDRQSWQRRRDGALAQLATLDKRSAEVTAQLASVNQAPDGFAARRAQLDDQIETAKIEHKASSDSLSVAQTGWRDADRALKIASDALADARIELTRIEERAKGFIAQRQQIERQIEETLDIVASKTLEASGIRPEEALPAEAATEQKVDRLKAERERLGGVNLSAEKEAIEVQEKLDLMVNDKNDLVEAIAKLRTGISSLNREGRARLNEAFVKVNAHFQELFTTLFGGGTAELSFVESDDPLEAGLEIIARPPGKKPQTMTLLSGGEQALTAMSLIFAVFLTNPAPICVLDEVDAPLDDANVERFCNLLDSMRQRTNTRFMVITHNPITMSRVDRLFGVTMAERGVSQLVSVDLTTAASFREAV</sequence>
<dbReference type="Gene3D" id="1.20.120.330">
    <property type="entry name" value="Nucleotidyltransferases domain 2"/>
    <property type="match status" value="1"/>
</dbReference>
<dbReference type="Proteomes" id="UP000182258">
    <property type="component" value="Unassembled WGS sequence"/>
</dbReference>
<evidence type="ECO:0000259" key="8">
    <source>
        <dbReference type="Pfam" id="PF02463"/>
    </source>
</evidence>
<dbReference type="Gene3D" id="3.40.50.300">
    <property type="entry name" value="P-loop containing nucleotide triphosphate hydrolases"/>
    <property type="match status" value="2"/>
</dbReference>
<comment type="subcellular location">
    <subcellularLocation>
        <location evidence="1 7">Cytoplasm</location>
    </subcellularLocation>
</comment>
<feature type="domain" description="RecF/RecN/SMC N-terminal" evidence="8">
    <location>
        <begin position="4"/>
        <end position="1134"/>
    </location>
</feature>
<dbReference type="STRING" id="728005.SAMN04488059_11977"/>
<evidence type="ECO:0000313" key="10">
    <source>
        <dbReference type="EMBL" id="SFD06868.1"/>
    </source>
</evidence>
<accession>A0A0F5PXC7</accession>
<dbReference type="RefSeq" id="WP_046171558.1">
    <property type="nucleotide sequence ID" value="NZ_FOMB01000019.1"/>
</dbReference>
<comment type="similarity">
    <text evidence="7">Belongs to the SMC family.</text>
</comment>
<feature type="binding site" evidence="7">
    <location>
        <begin position="32"/>
        <end position="39"/>
    </location>
    <ligand>
        <name>ATP</name>
        <dbReference type="ChEBI" id="CHEBI:30616"/>
    </ligand>
</feature>
<evidence type="ECO:0000256" key="3">
    <source>
        <dbReference type="ARBA" id="ARBA00022741"/>
    </source>
</evidence>
<keyword evidence="5 7" id="KW-0175">Coiled coil</keyword>
<reference evidence="9 11" key="1">
    <citation type="submission" date="2015-03" db="EMBL/GenBank/DDBJ databases">
        <authorList>
            <person name="Lepp D."/>
            <person name="Hassan Y.I."/>
            <person name="Li X.-Z."/>
            <person name="Zhou T."/>
        </authorList>
    </citation>
    <scope>NUCLEOTIDE SEQUENCE [LARGE SCALE GENOMIC DNA]</scope>
    <source>
        <strain evidence="9 11">Cr7-05</strain>
    </source>
</reference>
<dbReference type="InterPro" id="IPR024704">
    <property type="entry name" value="SMC"/>
</dbReference>
<dbReference type="CDD" id="cd03278">
    <property type="entry name" value="ABC_SMC_barmotin"/>
    <property type="match status" value="1"/>
</dbReference>
<comment type="domain">
    <text evidence="7">Contains large globular domains required for ATP hydrolysis at each terminus and a third globular domain forming a flexible hinge near the middle of the molecule. These domains are separated by coiled-coil structures.</text>
</comment>
<feature type="coiled-coil region" evidence="7">
    <location>
        <begin position="474"/>
        <end position="501"/>
    </location>
</feature>
<name>A0A0F5PXC7_9HYPH</name>
<dbReference type="FunFam" id="3.40.50.300:FF:000901">
    <property type="entry name" value="Chromosome partition protein Smc"/>
    <property type="match status" value="1"/>
</dbReference>
<dbReference type="HAMAP" id="MF_01894">
    <property type="entry name" value="Smc_prok"/>
    <property type="match status" value="1"/>
</dbReference>
<dbReference type="PIRSF" id="PIRSF005719">
    <property type="entry name" value="SMC"/>
    <property type="match status" value="1"/>
</dbReference>
<dbReference type="InterPro" id="IPR003395">
    <property type="entry name" value="RecF/RecN/SMC_N"/>
</dbReference>
<dbReference type="GO" id="GO:0005737">
    <property type="term" value="C:cytoplasm"/>
    <property type="evidence" value="ECO:0007669"/>
    <property type="project" value="UniProtKB-SubCell"/>
</dbReference>
<feature type="coiled-coil region" evidence="7">
    <location>
        <begin position="709"/>
        <end position="740"/>
    </location>
</feature>
<comment type="subunit">
    <text evidence="7">Homodimer.</text>
</comment>
<dbReference type="GO" id="GO:0003677">
    <property type="term" value="F:DNA binding"/>
    <property type="evidence" value="ECO:0007669"/>
    <property type="project" value="UniProtKB-UniRule"/>
</dbReference>
<evidence type="ECO:0000313" key="9">
    <source>
        <dbReference type="EMBL" id="KKC32489.1"/>
    </source>
</evidence>
<keyword evidence="11" id="KW-1185">Reference proteome</keyword>
<evidence type="ECO:0000313" key="11">
    <source>
        <dbReference type="Proteomes" id="UP000033519"/>
    </source>
</evidence>
<feature type="coiled-coil region" evidence="7">
    <location>
        <begin position="866"/>
        <end position="900"/>
    </location>
</feature>
<organism evidence="10 12">
    <name type="scientific">Devosia psychrophila</name>
    <dbReference type="NCBI Taxonomy" id="728005"/>
    <lineage>
        <taxon>Bacteria</taxon>
        <taxon>Pseudomonadati</taxon>
        <taxon>Pseudomonadota</taxon>
        <taxon>Alphaproteobacteria</taxon>
        <taxon>Hyphomicrobiales</taxon>
        <taxon>Devosiaceae</taxon>
        <taxon>Devosia</taxon>
    </lineage>
</organism>
<dbReference type="GO" id="GO:0030261">
    <property type="term" value="P:chromosome condensation"/>
    <property type="evidence" value="ECO:0007669"/>
    <property type="project" value="InterPro"/>
</dbReference>
<keyword evidence="6 7" id="KW-0238">DNA-binding</keyword>
<keyword evidence="3 7" id="KW-0547">Nucleotide-binding</keyword>
<feature type="coiled-coil region" evidence="7">
    <location>
        <begin position="177"/>
        <end position="211"/>
    </location>
</feature>